<dbReference type="Proteomes" id="UP000002277">
    <property type="component" value="Chromosome 17"/>
</dbReference>
<organism evidence="9 10">
    <name type="scientific">Pan troglodytes</name>
    <name type="common">Chimpanzee</name>
    <dbReference type="NCBI Taxonomy" id="9598"/>
    <lineage>
        <taxon>Eukaryota</taxon>
        <taxon>Metazoa</taxon>
        <taxon>Chordata</taxon>
        <taxon>Craniata</taxon>
        <taxon>Vertebrata</taxon>
        <taxon>Euteleostomi</taxon>
        <taxon>Mammalia</taxon>
        <taxon>Eutheria</taxon>
        <taxon>Euarchontoglires</taxon>
        <taxon>Primates</taxon>
        <taxon>Haplorrhini</taxon>
        <taxon>Catarrhini</taxon>
        <taxon>Hominidae</taxon>
        <taxon>Pan</taxon>
    </lineage>
</organism>
<protein>
    <submittedName>
        <fullName evidence="9">Growth hormone 2</fullName>
    </submittedName>
</protein>
<evidence type="ECO:0000256" key="7">
    <source>
        <dbReference type="PIRSR" id="PIRSR601400-1"/>
    </source>
</evidence>
<dbReference type="HOGENOM" id="CLU_088274_2_1_1"/>
<evidence type="ECO:0000256" key="2">
    <source>
        <dbReference type="ARBA" id="ARBA00008474"/>
    </source>
</evidence>
<dbReference type="PANTHER" id="PTHR11417">
    <property type="entry name" value="SOMATOTROPIN,PROLACTIN"/>
    <property type="match status" value="1"/>
</dbReference>
<accession>H2QDN7</accession>
<sequence length="271" mass="31192">MLVSPSKPSIWPISECSWSLEGGREREREKKKTPLLEQGERWPLALQLPLLPSGFSPGSRTSLLLAFGLLCLPWLQEGSAFPTIPLSRLFDNAMLRARRLYQLAYDTYQEFEEAYILKEQKYSFLQNPQTSLCFSESIPTPSNRVKTQQKSNLELLRISLLLIQSWLEPVQLLRSVFANSLVYGASDSNVYRHLKDLEEGIQTLMWRLEDGSPRTGQIFNQSYSKFDTKSHNDDALLKNYGLLYCFRKDMDKVETFLRIVQCRSVEGSCGF</sequence>
<dbReference type="GO" id="GO:0005179">
    <property type="term" value="F:hormone activity"/>
    <property type="evidence" value="ECO:0000318"/>
    <property type="project" value="GO_Central"/>
</dbReference>
<dbReference type="CDD" id="cd10285">
    <property type="entry name" value="somatotropin_like"/>
    <property type="match status" value="1"/>
</dbReference>
<dbReference type="InterPro" id="IPR018116">
    <property type="entry name" value="Somatotropin_CS"/>
</dbReference>
<evidence type="ECO:0000256" key="4">
    <source>
        <dbReference type="ARBA" id="ARBA00022702"/>
    </source>
</evidence>
<dbReference type="GO" id="GO:0046427">
    <property type="term" value="P:positive regulation of receptor signaling pathway via JAK-STAT"/>
    <property type="evidence" value="ECO:0000318"/>
    <property type="project" value="GO_Central"/>
</dbReference>
<dbReference type="GO" id="GO:0005737">
    <property type="term" value="C:cytoplasm"/>
    <property type="evidence" value="ECO:0007669"/>
    <property type="project" value="UniProtKB-ARBA"/>
</dbReference>
<dbReference type="FunFam" id="1.20.1250.10:FF:000012">
    <property type="entry name" value="Growth hormone 1"/>
    <property type="match status" value="1"/>
</dbReference>
<dbReference type="GO" id="GO:0005131">
    <property type="term" value="F:growth hormone receptor binding"/>
    <property type="evidence" value="ECO:0000318"/>
    <property type="project" value="GO_Central"/>
</dbReference>
<dbReference type="Ensembl" id="ENSPTRT00000017477.4">
    <property type="protein sequence ID" value="ENSPTRP00000016186.4"/>
    <property type="gene ID" value="ENSPTRG00000034209.3"/>
</dbReference>
<dbReference type="GO" id="GO:0005615">
    <property type="term" value="C:extracellular space"/>
    <property type="evidence" value="ECO:0000318"/>
    <property type="project" value="GO_Central"/>
</dbReference>
<comment type="subcellular location">
    <subcellularLocation>
        <location evidence="1 8">Secreted</location>
    </subcellularLocation>
</comment>
<keyword evidence="5" id="KW-0732">Signal</keyword>
<evidence type="ECO:0000256" key="1">
    <source>
        <dbReference type="ARBA" id="ARBA00004613"/>
    </source>
</evidence>
<keyword evidence="7" id="KW-0479">Metal-binding</keyword>
<dbReference type="Pfam" id="PF00103">
    <property type="entry name" value="Hormone_1"/>
    <property type="match status" value="1"/>
</dbReference>
<reference evidence="9" key="2">
    <citation type="submission" date="2025-08" db="UniProtKB">
        <authorList>
            <consortium name="Ensembl"/>
        </authorList>
    </citation>
    <scope>IDENTIFICATION</scope>
</reference>
<dbReference type="PANTHER" id="PTHR11417:SF40">
    <property type="entry name" value="GROWTH HORMONE VARIANT"/>
    <property type="match status" value="1"/>
</dbReference>
<dbReference type="GO" id="GO:0060396">
    <property type="term" value="P:growth hormone receptor signaling pathway"/>
    <property type="evidence" value="ECO:0000318"/>
    <property type="project" value="GO_Central"/>
</dbReference>
<dbReference type="Gene3D" id="1.20.1250.10">
    <property type="match status" value="1"/>
</dbReference>
<evidence type="ECO:0000256" key="3">
    <source>
        <dbReference type="ARBA" id="ARBA00022525"/>
    </source>
</evidence>
<evidence type="ECO:0000256" key="5">
    <source>
        <dbReference type="ARBA" id="ARBA00022729"/>
    </source>
</evidence>
<evidence type="ECO:0000313" key="10">
    <source>
        <dbReference type="Proteomes" id="UP000002277"/>
    </source>
</evidence>
<dbReference type="GeneTree" id="ENSGT00950000182818"/>
<dbReference type="AlphaFoldDB" id="H2QDN7"/>
<dbReference type="InterPro" id="IPR034975">
    <property type="entry name" value="Somatotropin"/>
</dbReference>
<dbReference type="GO" id="GO:0012505">
    <property type="term" value="C:endomembrane system"/>
    <property type="evidence" value="ECO:0007669"/>
    <property type="project" value="UniProtKB-ARBA"/>
</dbReference>
<dbReference type="PROSITE" id="PS00266">
    <property type="entry name" value="SOMATOTROPIN_1"/>
    <property type="match status" value="1"/>
</dbReference>
<feature type="binding site" evidence="7">
    <location>
        <position position="254"/>
    </location>
    <ligand>
        <name>Zn(2+)</name>
        <dbReference type="ChEBI" id="CHEBI:29105"/>
    </ligand>
</feature>
<reference evidence="9" key="3">
    <citation type="submission" date="2025-09" db="UniProtKB">
        <authorList>
            <consortium name="Ensembl"/>
        </authorList>
    </citation>
    <scope>IDENTIFICATION</scope>
</reference>
<keyword evidence="4 8" id="KW-0372">Hormone</keyword>
<proteinExistence type="inferred from homology"/>
<dbReference type="GO" id="GO:0031667">
    <property type="term" value="P:response to nutrient levels"/>
    <property type="evidence" value="ECO:0000318"/>
    <property type="project" value="GO_Central"/>
</dbReference>
<evidence type="ECO:0000256" key="6">
    <source>
        <dbReference type="ARBA" id="ARBA00023157"/>
    </source>
</evidence>
<dbReference type="PRINTS" id="PR00836">
    <property type="entry name" value="SOMATOTROPIN"/>
</dbReference>
<evidence type="ECO:0000313" key="9">
    <source>
        <dbReference type="Ensembl" id="ENSPTRP00000016186.4"/>
    </source>
</evidence>
<keyword evidence="10" id="KW-1185">Reference proteome</keyword>
<gene>
    <name evidence="9" type="primary">GH2</name>
</gene>
<dbReference type="InterPro" id="IPR001400">
    <property type="entry name" value="Somatotropin/Prolactin"/>
</dbReference>
<dbReference type="eggNOG" id="ENOG502R5GJ">
    <property type="taxonomic scope" value="Eukaryota"/>
</dbReference>
<evidence type="ECO:0000256" key="8">
    <source>
        <dbReference type="RuleBase" id="RU003618"/>
    </source>
</evidence>
<reference evidence="9 10" key="1">
    <citation type="journal article" date="2005" name="Nature">
        <title>Initial sequence of the chimpanzee genome and comparison with the human genome.</title>
        <authorList>
            <consortium name="Chimpanzee sequencing and analysis consortium"/>
        </authorList>
    </citation>
    <scope>NUCLEOTIDE SEQUENCE [LARGE SCALE GENOMIC DNA]</scope>
</reference>
<dbReference type="GO" id="GO:0046872">
    <property type="term" value="F:metal ion binding"/>
    <property type="evidence" value="ECO:0007669"/>
    <property type="project" value="UniProtKB-KW"/>
</dbReference>
<dbReference type="InterPro" id="IPR009079">
    <property type="entry name" value="4_helix_cytokine-like_core"/>
</dbReference>
<keyword evidence="3" id="KW-0964">Secreted</keyword>
<keyword evidence="7" id="KW-0862">Zinc</keyword>
<name>H2QDN7_PANTR</name>
<dbReference type="GO" id="GO:0048513">
    <property type="term" value="P:animal organ development"/>
    <property type="evidence" value="ECO:0000318"/>
    <property type="project" value="GO_Central"/>
</dbReference>
<dbReference type="SUPFAM" id="SSF47266">
    <property type="entry name" value="4-helical cytokines"/>
    <property type="match status" value="1"/>
</dbReference>
<dbReference type="EMBL" id="AACZ04070144">
    <property type="status" value="NOT_ANNOTATED_CDS"/>
    <property type="molecule type" value="Genomic_DNA"/>
</dbReference>
<dbReference type="Bgee" id="ENSPTRG00000034209">
    <property type="expression patterns" value="Expressed in pituitary gland"/>
</dbReference>
<dbReference type="GO" id="GO:0008083">
    <property type="term" value="F:growth factor activity"/>
    <property type="evidence" value="ECO:0000318"/>
    <property type="project" value="GO_Central"/>
</dbReference>
<dbReference type="PROSITE" id="PS00338">
    <property type="entry name" value="SOMATOTROPIN_2"/>
    <property type="match status" value="1"/>
</dbReference>
<keyword evidence="6" id="KW-1015">Disulfide bond</keyword>
<comment type="similarity">
    <text evidence="2 8">Belongs to the somatotropin/prolactin family.</text>
</comment>
<dbReference type="InParanoid" id="H2QDN7"/>